<reference evidence="2 3" key="1">
    <citation type="submission" date="2015-11" db="EMBL/GenBank/DDBJ databases">
        <authorList>
            <person name="Sahl J."/>
            <person name="Wagner D."/>
            <person name="Keim P."/>
        </authorList>
    </citation>
    <scope>NUCLEOTIDE SEQUENCE [LARGE SCALE GENOMIC DNA]</scope>
    <source>
        <strain evidence="2 3">MSMB1157</strain>
    </source>
</reference>
<dbReference type="PANTHER" id="PTHR39639:SF1">
    <property type="entry name" value="DUF262 DOMAIN-CONTAINING PROTEIN"/>
    <property type="match status" value="1"/>
</dbReference>
<gene>
    <name evidence="2" type="ORF">WK57_33310</name>
</gene>
<sequence>MATKQTGEQLADILFPEAKEQQDFADGILSISPEQRKLHTETYDFTVDTIVEKLIDKSIFIPHFQRRYVWTEPQASRLIESLIIQCPIPVIYLNQENDESLSVIDGNQRLTSIRKYMENQFSLKGLTAYPELEGSRLFELDPRFQRHIRNRTLRCIVILKDTHPQVKFDVFERLNTGATKLTPQELRHGLYFGDLMSLSSKIVKDSDFLAILDIKNDKRMKAEELVLRFLALRADFGGYRKPLATFINDFSEKSRHLTEAQKNDMQADFTGTLLAVRSLLGELSFRIFDRALNVESTFNSALYDALMLGVAQLKDKGNLKAMPNKTAQLLLASLLEGDEQFRKSISIATSDESQVRYRVNSVRKIFSKQAS</sequence>
<evidence type="ECO:0000259" key="1">
    <source>
        <dbReference type="Pfam" id="PF03235"/>
    </source>
</evidence>
<name>A0AA40R6X1_9BURK</name>
<comment type="caution">
    <text evidence="2">The sequence shown here is derived from an EMBL/GenBank/DDBJ whole genome shotgun (WGS) entry which is preliminary data.</text>
</comment>
<proteinExistence type="predicted"/>
<protein>
    <recommendedName>
        <fullName evidence="1">GmrSD restriction endonucleases N-terminal domain-containing protein</fullName>
    </recommendedName>
</protein>
<dbReference type="AlphaFoldDB" id="A0AA40R6X1"/>
<dbReference type="Pfam" id="PF03235">
    <property type="entry name" value="GmrSD_N"/>
    <property type="match status" value="1"/>
</dbReference>
<dbReference type="EMBL" id="LNJU01000005">
    <property type="protein sequence ID" value="KWZ53811.1"/>
    <property type="molecule type" value="Genomic_DNA"/>
</dbReference>
<evidence type="ECO:0000313" key="2">
    <source>
        <dbReference type="EMBL" id="KWZ53811.1"/>
    </source>
</evidence>
<dbReference type="InterPro" id="IPR004919">
    <property type="entry name" value="GmrSD_N"/>
</dbReference>
<dbReference type="RefSeq" id="WP_059482401.1">
    <property type="nucleotide sequence ID" value="NZ_CM003772.1"/>
</dbReference>
<accession>A0AA40R6X1</accession>
<organism evidence="2 3">
    <name type="scientific">Burkholderia ubonensis</name>
    <dbReference type="NCBI Taxonomy" id="101571"/>
    <lineage>
        <taxon>Bacteria</taxon>
        <taxon>Pseudomonadati</taxon>
        <taxon>Pseudomonadota</taxon>
        <taxon>Betaproteobacteria</taxon>
        <taxon>Burkholderiales</taxon>
        <taxon>Burkholderiaceae</taxon>
        <taxon>Burkholderia</taxon>
        <taxon>Burkholderia cepacia complex</taxon>
    </lineage>
</organism>
<evidence type="ECO:0000313" key="3">
    <source>
        <dbReference type="Proteomes" id="UP000070119"/>
    </source>
</evidence>
<dbReference type="Proteomes" id="UP000070119">
    <property type="component" value="Chromosome 2"/>
</dbReference>
<feature type="domain" description="GmrSD restriction endonucleases N-terminal" evidence="1">
    <location>
        <begin position="52"/>
        <end position="192"/>
    </location>
</feature>
<dbReference type="PANTHER" id="PTHR39639">
    <property type="entry name" value="CHROMOSOME 16, WHOLE GENOME SHOTGUN SEQUENCE"/>
    <property type="match status" value="1"/>
</dbReference>